<evidence type="ECO:0000256" key="1">
    <source>
        <dbReference type="ARBA" id="ARBA00004180"/>
    </source>
</evidence>
<keyword evidence="3 6" id="KW-0472">Membrane</keyword>
<protein>
    <recommendedName>
        <fullName evidence="6">Clathrin light chain</fullName>
    </recommendedName>
</protein>
<proteinExistence type="inferred from homology"/>
<dbReference type="GO" id="GO:0006886">
    <property type="term" value="P:intracellular protein transport"/>
    <property type="evidence" value="ECO:0007669"/>
    <property type="project" value="InterPro"/>
</dbReference>
<evidence type="ECO:0000256" key="2">
    <source>
        <dbReference type="ARBA" id="ARBA00005263"/>
    </source>
</evidence>
<dbReference type="GO" id="GO:0005198">
    <property type="term" value="F:structural molecule activity"/>
    <property type="evidence" value="ECO:0007669"/>
    <property type="project" value="InterPro"/>
</dbReference>
<keyword evidence="8" id="KW-1185">Reference proteome</keyword>
<dbReference type="GO" id="GO:0030130">
    <property type="term" value="C:clathrin coat of trans-Golgi network vesicle"/>
    <property type="evidence" value="ECO:0007669"/>
    <property type="project" value="InterPro"/>
</dbReference>
<evidence type="ECO:0000256" key="6">
    <source>
        <dbReference type="RuleBase" id="RU363137"/>
    </source>
</evidence>
<dbReference type="OrthoDB" id="5512at2759"/>
<comment type="function">
    <text evidence="6">Clathrin is the major protein of the polyhedral coat of coated pits and vesicles.</text>
</comment>
<evidence type="ECO:0000256" key="3">
    <source>
        <dbReference type="ARBA" id="ARBA00023136"/>
    </source>
</evidence>
<dbReference type="EMBL" id="JAOQAZ010000030">
    <property type="protein sequence ID" value="KAJ4250570.1"/>
    <property type="molecule type" value="Genomic_DNA"/>
</dbReference>
<dbReference type="GO" id="GO:0016192">
    <property type="term" value="P:vesicle-mediated transport"/>
    <property type="evidence" value="ECO:0007669"/>
    <property type="project" value="InterPro"/>
</dbReference>
<accession>A0A9W8RRN1</accession>
<organism evidence="7 8">
    <name type="scientific">Fusarium torreyae</name>
    <dbReference type="NCBI Taxonomy" id="1237075"/>
    <lineage>
        <taxon>Eukaryota</taxon>
        <taxon>Fungi</taxon>
        <taxon>Dikarya</taxon>
        <taxon>Ascomycota</taxon>
        <taxon>Pezizomycotina</taxon>
        <taxon>Sordariomycetes</taxon>
        <taxon>Hypocreomycetidae</taxon>
        <taxon>Hypocreales</taxon>
        <taxon>Nectriaceae</taxon>
        <taxon>Fusarium</taxon>
    </lineage>
</organism>
<comment type="subcellular location">
    <subcellularLocation>
        <location evidence="1 6">Cytoplasmic vesicle membrane</location>
        <topology evidence="1 6">Peripheral membrane protein</topology>
        <orientation evidence="1 6">Cytoplasmic side</orientation>
    </subcellularLocation>
    <subcellularLocation>
        <location evidence="6">Membrane</location>
        <location evidence="6">Coated pit</location>
        <topology evidence="6">Peripheral membrane protein</topology>
        <orientation evidence="6">Cytoplasmic side</orientation>
    </subcellularLocation>
    <text evidence="6">Cytoplasmic face of coated pits and vesicles.</text>
</comment>
<dbReference type="Proteomes" id="UP001152049">
    <property type="component" value="Unassembled WGS sequence"/>
</dbReference>
<keyword evidence="4 6" id="KW-0168">Coated pit</keyword>
<dbReference type="GO" id="GO:0030132">
    <property type="term" value="C:clathrin coat of coated pit"/>
    <property type="evidence" value="ECO:0007669"/>
    <property type="project" value="InterPro"/>
</dbReference>
<dbReference type="AlphaFoldDB" id="A0A9W8RRN1"/>
<comment type="caution">
    <text evidence="7">The sequence shown here is derived from an EMBL/GenBank/DDBJ whole genome shotgun (WGS) entry which is preliminary data.</text>
</comment>
<evidence type="ECO:0000256" key="5">
    <source>
        <dbReference type="ARBA" id="ARBA00023329"/>
    </source>
</evidence>
<reference evidence="7" key="1">
    <citation type="submission" date="2022-09" db="EMBL/GenBank/DDBJ databases">
        <title>Fusarium specimens isolated from Avocado Roots.</title>
        <authorList>
            <person name="Stajich J."/>
            <person name="Roper C."/>
            <person name="Heimlech-Rivalta G."/>
        </authorList>
    </citation>
    <scope>NUCLEOTIDE SEQUENCE</scope>
    <source>
        <strain evidence="7">CF00136</strain>
    </source>
</reference>
<keyword evidence="5 6" id="KW-0968">Cytoplasmic vesicle</keyword>
<evidence type="ECO:0000313" key="8">
    <source>
        <dbReference type="Proteomes" id="UP001152049"/>
    </source>
</evidence>
<gene>
    <name evidence="7" type="primary">clc1_2</name>
    <name evidence="7" type="ORF">NW762_011827</name>
</gene>
<evidence type="ECO:0000256" key="4">
    <source>
        <dbReference type="ARBA" id="ARBA00023176"/>
    </source>
</evidence>
<comment type="similarity">
    <text evidence="2 6">Belongs to the clathrin light chain family.</text>
</comment>
<name>A0A9W8RRN1_9HYPO</name>
<dbReference type="Pfam" id="PF01086">
    <property type="entry name" value="Clathrin_lg_ch"/>
    <property type="match status" value="1"/>
</dbReference>
<evidence type="ECO:0000313" key="7">
    <source>
        <dbReference type="EMBL" id="KAJ4250570.1"/>
    </source>
</evidence>
<dbReference type="InterPro" id="IPR000996">
    <property type="entry name" value="Clathrin_L-chain"/>
</dbReference>
<sequence>MASLREILMGMVEALSLRQPDRSSRFTSRASSRTPWLILGPLFLLALIRYYSQGQKIINMAFEAIPKEVGPVGCCCKLRRGHEGPSISYDSEYQNFVKEQELELITERRMCRDNQIANCVEQFAAWREETAKEAQQKLDDFFENP</sequence>